<sequence length="344" mass="38230">MVLTGCMKGEQTLEEIDPPKDAETVDKQNENNNTKTVNEDGTSKDDVKGEQEMIAQKVYLIDANGMVAPQTIEVSFPESGEVAKQALEYLVKEGPVTPVLPNGFRGVLPEGTEILGLTLQEDGTVVVDLSEEFKNYDAKEERKILEAMTHTLTQFDNIDKVKLWINGKALDEMPVDGTPVSNGYSRANGINITESDANDLLTSETVTLHLPAEYNDTRYYVPITKYVQNKDDDVYEAVVNSLLNGPGYHNNLIHVFNEETRLTEEPELKDGILQLVFNEDILKDQDKAMLSDEVMETLTRSLTELQGIEGVDIKVENKDKLVNENGEKMETPVMGEAVANDTTL</sequence>
<feature type="compositionally biased region" description="Basic and acidic residues" evidence="1">
    <location>
        <begin position="37"/>
        <end position="47"/>
    </location>
</feature>
<dbReference type="SMART" id="SM00909">
    <property type="entry name" value="Germane"/>
    <property type="match status" value="2"/>
</dbReference>
<feature type="compositionally biased region" description="Basic and acidic residues" evidence="1">
    <location>
        <begin position="17"/>
        <end position="29"/>
    </location>
</feature>
<keyword evidence="4" id="KW-1185">Reference proteome</keyword>
<dbReference type="OrthoDB" id="1715058at2"/>
<protein>
    <submittedName>
        <fullName evidence="3">Spore gernimation protein</fullName>
    </submittedName>
</protein>
<evidence type="ECO:0000256" key="1">
    <source>
        <dbReference type="SAM" id="MobiDB-lite"/>
    </source>
</evidence>
<evidence type="ECO:0000259" key="2">
    <source>
        <dbReference type="SMART" id="SM00909"/>
    </source>
</evidence>
<gene>
    <name evidence="3" type="ORF">FHP05_12175</name>
</gene>
<evidence type="ECO:0000313" key="3">
    <source>
        <dbReference type="EMBL" id="TXL62585.1"/>
    </source>
</evidence>
<accession>A0A5C8NNW4</accession>
<dbReference type="InterPro" id="IPR019606">
    <property type="entry name" value="GerMN"/>
</dbReference>
<evidence type="ECO:0000313" key="4">
    <source>
        <dbReference type="Proteomes" id="UP000321574"/>
    </source>
</evidence>
<comment type="caution">
    <text evidence="3">The sequence shown here is derived from an EMBL/GenBank/DDBJ whole genome shotgun (WGS) entry which is preliminary data.</text>
</comment>
<feature type="region of interest" description="Disordered" evidence="1">
    <location>
        <begin position="1"/>
        <end position="47"/>
    </location>
</feature>
<dbReference type="Proteomes" id="UP000321574">
    <property type="component" value="Unassembled WGS sequence"/>
</dbReference>
<feature type="domain" description="GerMN" evidence="2">
    <location>
        <begin position="235"/>
        <end position="324"/>
    </location>
</feature>
<proteinExistence type="predicted"/>
<organism evidence="3 4">
    <name type="scientific">Cerasibacillus terrae</name>
    <dbReference type="NCBI Taxonomy" id="2498845"/>
    <lineage>
        <taxon>Bacteria</taxon>
        <taxon>Bacillati</taxon>
        <taxon>Bacillota</taxon>
        <taxon>Bacilli</taxon>
        <taxon>Bacillales</taxon>
        <taxon>Bacillaceae</taxon>
        <taxon>Cerasibacillus</taxon>
    </lineage>
</organism>
<reference evidence="3 4" key="1">
    <citation type="submission" date="2019-06" db="EMBL/GenBank/DDBJ databases">
        <title>Cerasibacillus sp. nov., isolated from maize field.</title>
        <authorList>
            <person name="Lin S.-Y."/>
            <person name="Tsai C.-F."/>
            <person name="Young C.-C."/>
        </authorList>
    </citation>
    <scope>NUCLEOTIDE SEQUENCE [LARGE SCALE GENOMIC DNA]</scope>
    <source>
        <strain evidence="3 4">CC-CFT480</strain>
    </source>
</reference>
<dbReference type="EMBL" id="VDUW01000009">
    <property type="protein sequence ID" value="TXL62585.1"/>
    <property type="molecule type" value="Genomic_DNA"/>
</dbReference>
<dbReference type="Pfam" id="PF10646">
    <property type="entry name" value="Germane"/>
    <property type="match status" value="2"/>
</dbReference>
<feature type="domain" description="GerMN" evidence="2">
    <location>
        <begin position="83"/>
        <end position="174"/>
    </location>
</feature>
<name>A0A5C8NNW4_9BACI</name>
<dbReference type="AlphaFoldDB" id="A0A5C8NNW4"/>